<proteinExistence type="predicted"/>
<protein>
    <submittedName>
        <fullName evidence="1">Uncharacterized protein</fullName>
    </submittedName>
</protein>
<dbReference type="AlphaFoldDB" id="A0A8K0SWJ1"/>
<dbReference type="OrthoDB" id="5396121at2759"/>
<accession>A0A8K0SWJ1</accession>
<organism evidence="1 2">
    <name type="scientific">Stachybotrys elegans</name>
    <dbReference type="NCBI Taxonomy" id="80388"/>
    <lineage>
        <taxon>Eukaryota</taxon>
        <taxon>Fungi</taxon>
        <taxon>Dikarya</taxon>
        <taxon>Ascomycota</taxon>
        <taxon>Pezizomycotina</taxon>
        <taxon>Sordariomycetes</taxon>
        <taxon>Hypocreomycetidae</taxon>
        <taxon>Hypocreales</taxon>
        <taxon>Stachybotryaceae</taxon>
        <taxon>Stachybotrys</taxon>
    </lineage>
</organism>
<evidence type="ECO:0000313" key="2">
    <source>
        <dbReference type="Proteomes" id="UP000813444"/>
    </source>
</evidence>
<name>A0A8K0SWJ1_9HYPO</name>
<evidence type="ECO:0000313" key="1">
    <source>
        <dbReference type="EMBL" id="KAH7324175.1"/>
    </source>
</evidence>
<sequence length="147" mass="17503">MIQRNITMSQDELVKCIQHSMHWDEDSQRVFHVDAFNFGKSLIPFLKPDFEGRNSTLISFLKKYEGFRVWNRGIWAYSIRVYYIERLQEENCDSLQIFSDIEQVVSLVQTQAAAHIKAYLVEPGWQQSMYKAGIWYDDESYKLYIPM</sequence>
<comment type="caution">
    <text evidence="1">The sequence shown here is derived from an EMBL/GenBank/DDBJ whole genome shotgun (WGS) entry which is preliminary data.</text>
</comment>
<reference evidence="1" key="1">
    <citation type="journal article" date="2021" name="Nat. Commun.">
        <title>Genetic determinants of endophytism in the Arabidopsis root mycobiome.</title>
        <authorList>
            <person name="Mesny F."/>
            <person name="Miyauchi S."/>
            <person name="Thiergart T."/>
            <person name="Pickel B."/>
            <person name="Atanasova L."/>
            <person name="Karlsson M."/>
            <person name="Huettel B."/>
            <person name="Barry K.W."/>
            <person name="Haridas S."/>
            <person name="Chen C."/>
            <person name="Bauer D."/>
            <person name="Andreopoulos W."/>
            <person name="Pangilinan J."/>
            <person name="LaButti K."/>
            <person name="Riley R."/>
            <person name="Lipzen A."/>
            <person name="Clum A."/>
            <person name="Drula E."/>
            <person name="Henrissat B."/>
            <person name="Kohler A."/>
            <person name="Grigoriev I.V."/>
            <person name="Martin F.M."/>
            <person name="Hacquard S."/>
        </authorList>
    </citation>
    <scope>NUCLEOTIDE SEQUENCE</scope>
    <source>
        <strain evidence="1">MPI-CAGE-CH-0235</strain>
    </source>
</reference>
<dbReference type="EMBL" id="JAGPNK010000003">
    <property type="protein sequence ID" value="KAH7324175.1"/>
    <property type="molecule type" value="Genomic_DNA"/>
</dbReference>
<dbReference type="Proteomes" id="UP000813444">
    <property type="component" value="Unassembled WGS sequence"/>
</dbReference>
<gene>
    <name evidence="1" type="ORF">B0I35DRAFT_157285</name>
</gene>
<keyword evidence="2" id="KW-1185">Reference proteome</keyword>